<dbReference type="InterPro" id="IPR016181">
    <property type="entry name" value="Acyl_CoA_acyltransferase"/>
</dbReference>
<gene>
    <name evidence="4" type="ORF">YSA_00399</name>
</gene>
<sequence length="201" mass="22365">MASIKRHTPDLTEFAMMERKVEAHLSWRLSLPLPRILAMSALQFRTPVPADAERCYAIEIGAYEGDEAATLEKIRTRITQYPQGFLVLESDGEIVGFINSGCAHEVVMSDEAFKELVGHDPAAANVVIMSVVVDPAHQGKGYAKLLMNEFIGRMHAAGKQTIHLMCKEQHVALYQKLGYRYVKPSPSDHGGMAWHEMVMGL</sequence>
<name>I3UNB8_PSEPU</name>
<dbReference type="Pfam" id="PF00583">
    <property type="entry name" value="Acetyltransf_1"/>
    <property type="match status" value="1"/>
</dbReference>
<dbReference type="HOGENOM" id="CLU_061829_2_1_6"/>
<proteinExistence type="predicted"/>
<dbReference type="PANTHER" id="PTHR10908:SF0">
    <property type="entry name" value="SEROTONIN N-ACETYLTRANSFERASE"/>
    <property type="match status" value="1"/>
</dbReference>
<dbReference type="SUPFAM" id="SSF55729">
    <property type="entry name" value="Acyl-CoA N-acyltransferases (Nat)"/>
    <property type="match status" value="1"/>
</dbReference>
<evidence type="ECO:0000259" key="3">
    <source>
        <dbReference type="PROSITE" id="PS51186"/>
    </source>
</evidence>
<evidence type="ECO:0000313" key="5">
    <source>
        <dbReference type="Proteomes" id="UP000005268"/>
    </source>
</evidence>
<dbReference type="PANTHER" id="PTHR10908">
    <property type="entry name" value="SEROTONIN N-ACETYLTRANSFERASE"/>
    <property type="match status" value="1"/>
</dbReference>
<dbReference type="InterPro" id="IPR051635">
    <property type="entry name" value="SNAT-like"/>
</dbReference>
<dbReference type="KEGG" id="ppi:YSA_00399"/>
<dbReference type="InterPro" id="IPR000182">
    <property type="entry name" value="GNAT_dom"/>
</dbReference>
<dbReference type="EMBL" id="CP003588">
    <property type="protein sequence ID" value="AFK66989.1"/>
    <property type="molecule type" value="Genomic_DNA"/>
</dbReference>
<evidence type="ECO:0000256" key="2">
    <source>
        <dbReference type="ARBA" id="ARBA00023315"/>
    </source>
</evidence>
<feature type="domain" description="N-acetyltransferase" evidence="3">
    <location>
        <begin position="42"/>
        <end position="201"/>
    </location>
</feature>
<keyword evidence="2" id="KW-0012">Acyltransferase</keyword>
<organism evidence="4 5">
    <name type="scientific">Pseudomonas putida ND6</name>
    <dbReference type="NCBI Taxonomy" id="231023"/>
    <lineage>
        <taxon>Bacteria</taxon>
        <taxon>Pseudomonadati</taxon>
        <taxon>Pseudomonadota</taxon>
        <taxon>Gammaproteobacteria</taxon>
        <taxon>Pseudomonadales</taxon>
        <taxon>Pseudomonadaceae</taxon>
        <taxon>Pseudomonas</taxon>
    </lineage>
</organism>
<dbReference type="AlphaFoldDB" id="I3UNB8"/>
<evidence type="ECO:0000256" key="1">
    <source>
        <dbReference type="ARBA" id="ARBA00022679"/>
    </source>
</evidence>
<dbReference type="CDD" id="cd04301">
    <property type="entry name" value="NAT_SF"/>
    <property type="match status" value="1"/>
</dbReference>
<dbReference type="PATRIC" id="fig|231023.4.peg.186"/>
<dbReference type="Proteomes" id="UP000005268">
    <property type="component" value="Chromosome"/>
</dbReference>
<reference evidence="4 5" key="1">
    <citation type="journal article" date="2012" name="J. Bacteriol.">
        <title>Complete Genome Sequence of the Naphthalene-Degrading Pseudomonas putida Strain ND6.</title>
        <authorList>
            <person name="Li S."/>
            <person name="Zhao H."/>
            <person name="Li Y."/>
            <person name="Niu S."/>
            <person name="Cai B."/>
        </authorList>
    </citation>
    <scope>NUCLEOTIDE SEQUENCE [LARGE SCALE GENOMIC DNA]</scope>
    <source>
        <strain evidence="4 5">ND6</strain>
    </source>
</reference>
<dbReference type="Gene3D" id="3.40.630.30">
    <property type="match status" value="1"/>
</dbReference>
<dbReference type="GO" id="GO:0008080">
    <property type="term" value="F:N-acetyltransferase activity"/>
    <property type="evidence" value="ECO:0007669"/>
    <property type="project" value="UniProtKB-ARBA"/>
</dbReference>
<accession>I3UNB8</accession>
<protein>
    <submittedName>
        <fullName evidence="4">Acetyltransferase</fullName>
    </submittedName>
</protein>
<dbReference type="PROSITE" id="PS51186">
    <property type="entry name" value="GNAT"/>
    <property type="match status" value="1"/>
</dbReference>
<keyword evidence="1 4" id="KW-0808">Transferase</keyword>
<evidence type="ECO:0000313" key="4">
    <source>
        <dbReference type="EMBL" id="AFK66989.1"/>
    </source>
</evidence>